<dbReference type="PANTHER" id="PTHR14499">
    <property type="entry name" value="POTASSIUM CHANNEL TETRAMERIZATION DOMAIN-CONTAINING"/>
    <property type="match status" value="1"/>
</dbReference>
<evidence type="ECO:0000313" key="3">
    <source>
        <dbReference type="Proteomes" id="UP000789342"/>
    </source>
</evidence>
<protein>
    <submittedName>
        <fullName evidence="2">6140_t:CDS:1</fullName>
    </submittedName>
</protein>
<gene>
    <name evidence="2" type="ORF">AMORRO_LOCUS9507</name>
</gene>
<dbReference type="GO" id="GO:0051260">
    <property type="term" value="P:protein homooligomerization"/>
    <property type="evidence" value="ECO:0007669"/>
    <property type="project" value="InterPro"/>
</dbReference>
<dbReference type="OrthoDB" id="10025005at2759"/>
<comment type="caution">
    <text evidence="2">The sequence shown here is derived from an EMBL/GenBank/DDBJ whole genome shotgun (WGS) entry which is preliminary data.</text>
</comment>
<dbReference type="Pfam" id="PF02214">
    <property type="entry name" value="BTB_2"/>
    <property type="match status" value="1"/>
</dbReference>
<dbReference type="InterPro" id="IPR003131">
    <property type="entry name" value="T1-type_BTB"/>
</dbReference>
<evidence type="ECO:0000259" key="1">
    <source>
        <dbReference type="PROSITE" id="PS50097"/>
    </source>
</evidence>
<dbReference type="PANTHER" id="PTHR14499:SF136">
    <property type="entry name" value="GH08630P"/>
    <property type="match status" value="1"/>
</dbReference>
<organism evidence="2 3">
    <name type="scientific">Acaulospora morrowiae</name>
    <dbReference type="NCBI Taxonomy" id="94023"/>
    <lineage>
        <taxon>Eukaryota</taxon>
        <taxon>Fungi</taxon>
        <taxon>Fungi incertae sedis</taxon>
        <taxon>Mucoromycota</taxon>
        <taxon>Glomeromycotina</taxon>
        <taxon>Glomeromycetes</taxon>
        <taxon>Diversisporales</taxon>
        <taxon>Acaulosporaceae</taxon>
        <taxon>Acaulospora</taxon>
    </lineage>
</organism>
<evidence type="ECO:0000313" key="2">
    <source>
        <dbReference type="EMBL" id="CAG8640775.1"/>
    </source>
</evidence>
<dbReference type="InterPro" id="IPR000210">
    <property type="entry name" value="BTB/POZ_dom"/>
</dbReference>
<reference evidence="2" key="1">
    <citation type="submission" date="2021-06" db="EMBL/GenBank/DDBJ databases">
        <authorList>
            <person name="Kallberg Y."/>
            <person name="Tangrot J."/>
            <person name="Rosling A."/>
        </authorList>
    </citation>
    <scope>NUCLEOTIDE SEQUENCE</scope>
    <source>
        <strain evidence="2">CL551</strain>
    </source>
</reference>
<keyword evidence="3" id="KW-1185">Reference proteome</keyword>
<dbReference type="InterPro" id="IPR011333">
    <property type="entry name" value="SKP1/BTB/POZ_sf"/>
</dbReference>
<dbReference type="PROSITE" id="PS50097">
    <property type="entry name" value="BTB"/>
    <property type="match status" value="1"/>
</dbReference>
<dbReference type="SUPFAM" id="SSF54695">
    <property type="entry name" value="POZ domain"/>
    <property type="match status" value="1"/>
</dbReference>
<dbReference type="EMBL" id="CAJVPV010009356">
    <property type="protein sequence ID" value="CAG8640775.1"/>
    <property type="molecule type" value="Genomic_DNA"/>
</dbReference>
<feature type="domain" description="BTB" evidence="1">
    <location>
        <begin position="18"/>
        <end position="89"/>
    </location>
</feature>
<accession>A0A9N9DM59</accession>
<dbReference type="Proteomes" id="UP000789342">
    <property type="component" value="Unassembled WGS sequence"/>
</dbReference>
<proteinExistence type="predicted"/>
<sequence length="246" mass="29017">MDEVTNKKQMEDNKVQDERIVLNIGGVKYETYRSTLTAYPETLLGTMFHERNNDLLRPVNNNEYFFDRDSQIFRYIIQYYRTGKITFPDNSLITRQELLDEMDFFQIPLPPSQPDIHTPAPRSSLPTIAQYAEIVDDFVQAIKFSMIETSWNFHESISITFYATPLHHETLPTDRMMCVSPYIEKIRERLKPYESSGYKILELFSADIKSYLENVMPNYTLNVYSSYHKHYYHPNYTGGNRCSHAQ</sequence>
<feature type="non-terminal residue" evidence="2">
    <location>
        <position position="246"/>
    </location>
</feature>
<dbReference type="Gene3D" id="3.30.710.10">
    <property type="entry name" value="Potassium Channel Kv1.1, Chain A"/>
    <property type="match status" value="1"/>
</dbReference>
<dbReference type="SMART" id="SM00225">
    <property type="entry name" value="BTB"/>
    <property type="match status" value="1"/>
</dbReference>
<dbReference type="AlphaFoldDB" id="A0A9N9DM59"/>
<name>A0A9N9DM59_9GLOM</name>